<organism evidence="1 2">
    <name type="scientific">Weissella koreensis</name>
    <dbReference type="NCBI Taxonomy" id="165096"/>
    <lineage>
        <taxon>Bacteria</taxon>
        <taxon>Bacillati</taxon>
        <taxon>Bacillota</taxon>
        <taxon>Bacilli</taxon>
        <taxon>Lactobacillales</taxon>
        <taxon>Lactobacillaceae</taxon>
        <taxon>Weissella</taxon>
    </lineage>
</organism>
<evidence type="ECO:0000313" key="2">
    <source>
        <dbReference type="Proteomes" id="UP000516446"/>
    </source>
</evidence>
<keyword evidence="2" id="KW-1185">Reference proteome</keyword>
<dbReference type="AlphaFoldDB" id="A0A7H1MMU5"/>
<proteinExistence type="predicted"/>
<evidence type="ECO:0000313" key="1">
    <source>
        <dbReference type="EMBL" id="QNT64781.1"/>
    </source>
</evidence>
<dbReference type="EMBL" id="CP043431">
    <property type="protein sequence ID" value="QNT64781.1"/>
    <property type="molecule type" value="Genomic_DNA"/>
</dbReference>
<sequence length="164" mass="18871">MQLTGNEVIEALKNEEIEHKVWTAEDQTLINLDPLFLFLEQKINENKLVNGEIIISGDEPIHLSVETNVINLPLRYVNQISKIIINDPETDVNVYMFVDHPDVTRSGMRIELAASVQSFLDDRESVMSKISLFFDREIQNISKNQAEKDEQAENEEPTETEKKD</sequence>
<name>A0A7H1MMU5_9LACO</name>
<dbReference type="RefSeq" id="WP_006845124.1">
    <property type="nucleotide sequence ID" value="NZ_CP026847.1"/>
</dbReference>
<protein>
    <submittedName>
        <fullName evidence="1">Uncharacterized protein</fullName>
    </submittedName>
</protein>
<gene>
    <name evidence="1" type="ORF">FY536_05700</name>
</gene>
<reference evidence="1 2" key="1">
    <citation type="submission" date="2019-08" db="EMBL/GenBank/DDBJ databases">
        <authorList>
            <person name="Chang H.C."/>
            <person name="Mun S.Y."/>
        </authorList>
    </citation>
    <scope>NUCLEOTIDE SEQUENCE [LARGE SCALE GENOMIC DNA]</scope>
    <source>
        <strain evidence="1 2">SK</strain>
    </source>
</reference>
<dbReference type="Proteomes" id="UP000516446">
    <property type="component" value="Chromosome"/>
</dbReference>
<accession>A0A7H1MMU5</accession>